<proteinExistence type="predicted"/>
<evidence type="ECO:0000256" key="1">
    <source>
        <dbReference type="SAM" id="MobiDB-lite"/>
    </source>
</evidence>
<dbReference type="AlphaFoldDB" id="A0A4Y2HKL0"/>
<evidence type="ECO:0000313" key="3">
    <source>
        <dbReference type="Proteomes" id="UP000499080"/>
    </source>
</evidence>
<dbReference type="Proteomes" id="UP000499080">
    <property type="component" value="Unassembled WGS sequence"/>
</dbReference>
<feature type="compositionally biased region" description="Basic and acidic residues" evidence="1">
    <location>
        <begin position="1"/>
        <end position="33"/>
    </location>
</feature>
<gene>
    <name evidence="2" type="ORF">AVEN_152152_1</name>
</gene>
<dbReference type="OrthoDB" id="6427445at2759"/>
<reference evidence="2 3" key="1">
    <citation type="journal article" date="2019" name="Sci. Rep.">
        <title>Orb-weaving spider Araneus ventricosus genome elucidates the spidroin gene catalogue.</title>
        <authorList>
            <person name="Kono N."/>
            <person name="Nakamura H."/>
            <person name="Ohtoshi R."/>
            <person name="Moran D.A.P."/>
            <person name="Shinohara A."/>
            <person name="Yoshida Y."/>
            <person name="Fujiwara M."/>
            <person name="Mori M."/>
            <person name="Tomita M."/>
            <person name="Arakawa K."/>
        </authorList>
    </citation>
    <scope>NUCLEOTIDE SEQUENCE [LARGE SCALE GENOMIC DNA]</scope>
</reference>
<dbReference type="EMBL" id="BGPR01002002">
    <property type="protein sequence ID" value="GBM65934.1"/>
    <property type="molecule type" value="Genomic_DNA"/>
</dbReference>
<name>A0A4Y2HKL0_ARAVE</name>
<keyword evidence="3" id="KW-1185">Reference proteome</keyword>
<feature type="region of interest" description="Disordered" evidence="1">
    <location>
        <begin position="1"/>
        <end position="35"/>
    </location>
</feature>
<accession>A0A4Y2HKL0</accession>
<organism evidence="2 3">
    <name type="scientific">Araneus ventricosus</name>
    <name type="common">Orbweaver spider</name>
    <name type="synonym">Epeira ventricosa</name>
    <dbReference type="NCBI Taxonomy" id="182803"/>
    <lineage>
        <taxon>Eukaryota</taxon>
        <taxon>Metazoa</taxon>
        <taxon>Ecdysozoa</taxon>
        <taxon>Arthropoda</taxon>
        <taxon>Chelicerata</taxon>
        <taxon>Arachnida</taxon>
        <taxon>Araneae</taxon>
        <taxon>Araneomorphae</taxon>
        <taxon>Entelegynae</taxon>
        <taxon>Araneoidea</taxon>
        <taxon>Araneidae</taxon>
        <taxon>Araneus</taxon>
    </lineage>
</organism>
<comment type="caution">
    <text evidence="2">The sequence shown here is derived from an EMBL/GenBank/DDBJ whole genome shotgun (WGS) entry which is preliminary data.</text>
</comment>
<evidence type="ECO:0000313" key="2">
    <source>
        <dbReference type="EMBL" id="GBM65934.1"/>
    </source>
</evidence>
<sequence length="251" mass="28618">MKKKTASHDHREKYSNFKEKNSAHDTGATKEPKLGNFEKYSSSKIEDSFDRKTKVKYYNCSSREHIHLNCQLLKQSEGSASLNQVINVTDNYPRSPYKFIGEAQQLFDEAPICLTLAEVELKEDFGQIITKAAVVWSQADKGRYLLGNRIAVLLKKYGDCLLLHQVNAIQTRAQKRITDQEKATSQLENTNSEEIKTIETGLKDDTNLEKDNFSFPRAELGFERLSLMKVDRNSLVSKQKECETFGGKIVL</sequence>
<protein>
    <submittedName>
        <fullName evidence="2">Uncharacterized protein</fullName>
    </submittedName>
</protein>